<evidence type="ECO:0000256" key="8">
    <source>
        <dbReference type="ARBA" id="ARBA00047481"/>
    </source>
</evidence>
<dbReference type="InterPro" id="IPR004839">
    <property type="entry name" value="Aminotransferase_I/II_large"/>
</dbReference>
<dbReference type="InterPro" id="IPR015424">
    <property type="entry name" value="PyrdxlP-dep_Trfase"/>
</dbReference>
<dbReference type="InterPro" id="IPR004838">
    <property type="entry name" value="NHTrfase_class1_PyrdxlP-BS"/>
</dbReference>
<name>A0ABX6C752_9CHLR</name>
<evidence type="ECO:0000256" key="1">
    <source>
        <dbReference type="ARBA" id="ARBA00005011"/>
    </source>
</evidence>
<keyword evidence="7" id="KW-0368">Histidine biosynthesis</keyword>
<sequence length="356" mass="37724">MLEGWRMSGRVVHGGVTEAELAAAAAAGIELVDLSASLNPYGPHPAVTAAAANATIGRYPEPDAAKLRRAWADRFGLEPGQVLAGNGTSELIYLLCRAFAGDGGCLVFGPTFGEYAAAARAAGMSSVEVPYPARGSDAGRLFAELRPSLAFLCNPNNPTGELCSRELVEQLRRAALAVCGRLVVDEAYMPFAWPEDESVEPAPGLLVLRSLTKVHAVPGLRLGFLLGTPDDIERVSAQQPPWSVSAPATAAGMAALKLEAFCRESAGKVAATRTRLLDALERAGFAVRPSLANFLLVRVGDGAAFRARLLGRGFAVRDCASFGLPEWVRVAVPHERYVERLLEAMSEVRRCLAGES</sequence>
<comment type="cofactor">
    <cofactor evidence="9">
        <name>pyridoxal 5'-phosphate</name>
        <dbReference type="ChEBI" id="CHEBI:597326"/>
    </cofactor>
</comment>
<gene>
    <name evidence="11" type="ORF">Tbon_11010</name>
</gene>
<accession>A0ABX6C752</accession>
<dbReference type="Gene3D" id="3.40.640.10">
    <property type="entry name" value="Type I PLP-dependent aspartate aminotransferase-like (Major domain)"/>
    <property type="match status" value="1"/>
</dbReference>
<dbReference type="PANTHER" id="PTHR43643:SF6">
    <property type="entry name" value="HISTIDINOL-PHOSPHATE AMINOTRANSFERASE"/>
    <property type="match status" value="1"/>
</dbReference>
<comment type="similarity">
    <text evidence="9">Belongs to the class-I pyridoxal-phosphate-dependent aminotransferase family.</text>
</comment>
<evidence type="ECO:0000313" key="12">
    <source>
        <dbReference type="Proteomes" id="UP000326331"/>
    </source>
</evidence>
<keyword evidence="3 9" id="KW-0032">Aminotransferase</keyword>
<evidence type="ECO:0000256" key="3">
    <source>
        <dbReference type="ARBA" id="ARBA00022576"/>
    </source>
</evidence>
<dbReference type="InterPro" id="IPR050106">
    <property type="entry name" value="HistidinolP_aminotransfase"/>
</dbReference>
<organism evidence="11 12">
    <name type="scientific">Tepidiforma bonchosmolovskayae</name>
    <dbReference type="NCBI Taxonomy" id="2601677"/>
    <lineage>
        <taxon>Bacteria</taxon>
        <taxon>Bacillati</taxon>
        <taxon>Chloroflexota</taxon>
        <taxon>Tepidiformia</taxon>
        <taxon>Tepidiformales</taxon>
        <taxon>Tepidiformaceae</taxon>
        <taxon>Tepidiforma</taxon>
    </lineage>
</organism>
<dbReference type="EC" id="2.6.1.-" evidence="9"/>
<dbReference type="GO" id="GO:0008483">
    <property type="term" value="F:transaminase activity"/>
    <property type="evidence" value="ECO:0007669"/>
    <property type="project" value="UniProtKB-KW"/>
</dbReference>
<evidence type="ECO:0000256" key="9">
    <source>
        <dbReference type="RuleBase" id="RU000481"/>
    </source>
</evidence>
<evidence type="ECO:0000256" key="2">
    <source>
        <dbReference type="ARBA" id="ARBA00007970"/>
    </source>
</evidence>
<evidence type="ECO:0000313" key="11">
    <source>
        <dbReference type="EMBL" id="QFG03799.1"/>
    </source>
</evidence>
<dbReference type="InterPro" id="IPR015422">
    <property type="entry name" value="PyrdxlP-dep_Trfase_small"/>
</dbReference>
<comment type="catalytic activity">
    <reaction evidence="8">
        <text>L-histidinol phosphate + 2-oxoglutarate = 3-(imidazol-4-yl)-2-oxopropyl phosphate + L-glutamate</text>
        <dbReference type="Rhea" id="RHEA:23744"/>
        <dbReference type="ChEBI" id="CHEBI:16810"/>
        <dbReference type="ChEBI" id="CHEBI:29985"/>
        <dbReference type="ChEBI" id="CHEBI:57766"/>
        <dbReference type="ChEBI" id="CHEBI:57980"/>
        <dbReference type="EC" id="2.6.1.9"/>
    </reaction>
</comment>
<dbReference type="Proteomes" id="UP000326331">
    <property type="component" value="Chromosome"/>
</dbReference>
<comment type="similarity">
    <text evidence="2">Belongs to the class-II pyridoxal-phosphate-dependent aminotransferase family. Histidinol-phosphate aminotransferase subfamily.</text>
</comment>
<dbReference type="PANTHER" id="PTHR43643">
    <property type="entry name" value="HISTIDINOL-PHOSPHATE AMINOTRANSFERASE 2"/>
    <property type="match status" value="1"/>
</dbReference>
<comment type="pathway">
    <text evidence="1">Amino-acid biosynthesis; L-histidine biosynthesis; L-histidine from 5-phospho-alpha-D-ribose 1-diphosphate: step 7/9.</text>
</comment>
<dbReference type="EMBL" id="CP042829">
    <property type="protein sequence ID" value="QFG03799.1"/>
    <property type="molecule type" value="Genomic_DNA"/>
</dbReference>
<evidence type="ECO:0000256" key="4">
    <source>
        <dbReference type="ARBA" id="ARBA00022605"/>
    </source>
</evidence>
<evidence type="ECO:0000256" key="5">
    <source>
        <dbReference type="ARBA" id="ARBA00022679"/>
    </source>
</evidence>
<evidence type="ECO:0000256" key="6">
    <source>
        <dbReference type="ARBA" id="ARBA00022898"/>
    </source>
</evidence>
<evidence type="ECO:0000256" key="7">
    <source>
        <dbReference type="ARBA" id="ARBA00023102"/>
    </source>
</evidence>
<keyword evidence="4" id="KW-0028">Amino-acid biosynthesis</keyword>
<reference evidence="11 12" key="1">
    <citation type="submission" date="2019-10" db="EMBL/GenBank/DDBJ databases">
        <title>Thermopilla bonchosmolovskayae gen. nov., sp. nov., a moderately thermophilic Chloroflexi bacterium from a Chukotka hot spring (Arctic, Russia), representing a novel classis Thermopillaia, which include previously uncultivated lineage OLB14.</title>
        <authorList>
            <person name="Kochetkova T.V."/>
            <person name="Zayulina K.S."/>
            <person name="Zhigarkov V.S."/>
            <person name="Minaev N.V."/>
            <person name="Novikov A."/>
            <person name="Toshchakov S.V."/>
            <person name="Elcheninov A.G."/>
            <person name="Kublanov I.V."/>
        </authorList>
    </citation>
    <scope>NUCLEOTIDE SEQUENCE [LARGE SCALE GENOMIC DNA]</scope>
    <source>
        <strain evidence="11 12">3753O</strain>
    </source>
</reference>
<keyword evidence="12" id="KW-1185">Reference proteome</keyword>
<dbReference type="PROSITE" id="PS00105">
    <property type="entry name" value="AA_TRANSFER_CLASS_1"/>
    <property type="match status" value="1"/>
</dbReference>
<keyword evidence="5 9" id="KW-0808">Transferase</keyword>
<keyword evidence="6" id="KW-0663">Pyridoxal phosphate</keyword>
<feature type="domain" description="Aminotransferase class I/classII large" evidence="10">
    <location>
        <begin position="30"/>
        <end position="344"/>
    </location>
</feature>
<evidence type="ECO:0000259" key="10">
    <source>
        <dbReference type="Pfam" id="PF00155"/>
    </source>
</evidence>
<dbReference type="SUPFAM" id="SSF53383">
    <property type="entry name" value="PLP-dependent transferases"/>
    <property type="match status" value="1"/>
</dbReference>
<dbReference type="CDD" id="cd00609">
    <property type="entry name" value="AAT_like"/>
    <property type="match status" value="1"/>
</dbReference>
<proteinExistence type="inferred from homology"/>
<dbReference type="Pfam" id="PF00155">
    <property type="entry name" value="Aminotran_1_2"/>
    <property type="match status" value="1"/>
</dbReference>
<dbReference type="Gene3D" id="3.90.1150.10">
    <property type="entry name" value="Aspartate Aminotransferase, domain 1"/>
    <property type="match status" value="1"/>
</dbReference>
<dbReference type="InterPro" id="IPR015421">
    <property type="entry name" value="PyrdxlP-dep_Trfase_major"/>
</dbReference>
<protein>
    <recommendedName>
        <fullName evidence="9">Aminotransferase</fullName>
        <ecNumber evidence="9">2.6.1.-</ecNumber>
    </recommendedName>
</protein>